<gene>
    <name evidence="4" type="primary">ANKRD1</name>
    <name evidence="4" type="ORF">AK812_SmicGene7466</name>
</gene>
<dbReference type="SUPFAM" id="SSF48403">
    <property type="entry name" value="Ankyrin repeat"/>
    <property type="match status" value="1"/>
</dbReference>
<dbReference type="EMBL" id="LSRX01000106">
    <property type="protein sequence ID" value="OLQ08995.1"/>
    <property type="molecule type" value="Genomic_DNA"/>
</dbReference>
<keyword evidence="1" id="KW-0677">Repeat</keyword>
<reference evidence="4 5" key="1">
    <citation type="submission" date="2016-02" db="EMBL/GenBank/DDBJ databases">
        <title>Genome analysis of coral dinoflagellate symbionts highlights evolutionary adaptations to a symbiotic lifestyle.</title>
        <authorList>
            <person name="Aranda M."/>
            <person name="Li Y."/>
            <person name="Liew Y.J."/>
            <person name="Baumgarten S."/>
            <person name="Simakov O."/>
            <person name="Wilson M."/>
            <person name="Piel J."/>
            <person name="Ashoor H."/>
            <person name="Bougouffa S."/>
            <person name="Bajic V.B."/>
            <person name="Ryu T."/>
            <person name="Ravasi T."/>
            <person name="Bayer T."/>
            <person name="Micklem G."/>
            <person name="Kim H."/>
            <person name="Bhak J."/>
            <person name="Lajeunesse T.C."/>
            <person name="Voolstra C.R."/>
        </authorList>
    </citation>
    <scope>NUCLEOTIDE SEQUENCE [LARGE SCALE GENOMIC DNA]</scope>
    <source>
        <strain evidence="4 5">CCMP2467</strain>
    </source>
</reference>
<evidence type="ECO:0000313" key="5">
    <source>
        <dbReference type="Proteomes" id="UP000186817"/>
    </source>
</evidence>
<dbReference type="InterPro" id="IPR002110">
    <property type="entry name" value="Ankyrin_rpt"/>
</dbReference>
<dbReference type="OrthoDB" id="10057496at2759"/>
<dbReference type="Gene3D" id="3.10.20.90">
    <property type="entry name" value="Phosphatidylinositol 3-kinase Catalytic Subunit, Chain A, domain 1"/>
    <property type="match status" value="1"/>
</dbReference>
<evidence type="ECO:0000256" key="3">
    <source>
        <dbReference type="PROSITE-ProRule" id="PRU00023"/>
    </source>
</evidence>
<feature type="repeat" description="ANK" evidence="3">
    <location>
        <begin position="147"/>
        <end position="169"/>
    </location>
</feature>
<organism evidence="4 5">
    <name type="scientific">Symbiodinium microadriaticum</name>
    <name type="common">Dinoflagellate</name>
    <name type="synonym">Zooxanthella microadriatica</name>
    <dbReference type="NCBI Taxonomy" id="2951"/>
    <lineage>
        <taxon>Eukaryota</taxon>
        <taxon>Sar</taxon>
        <taxon>Alveolata</taxon>
        <taxon>Dinophyceae</taxon>
        <taxon>Suessiales</taxon>
        <taxon>Symbiodiniaceae</taxon>
        <taxon>Symbiodinium</taxon>
    </lineage>
</organism>
<dbReference type="Proteomes" id="UP000186817">
    <property type="component" value="Unassembled WGS sequence"/>
</dbReference>
<keyword evidence="5" id="KW-1185">Reference proteome</keyword>
<feature type="repeat" description="ANK" evidence="3">
    <location>
        <begin position="109"/>
        <end position="141"/>
    </location>
</feature>
<dbReference type="PANTHER" id="PTHR24173">
    <property type="entry name" value="ANKYRIN REPEAT CONTAINING"/>
    <property type="match status" value="1"/>
</dbReference>
<dbReference type="PANTHER" id="PTHR24173:SF74">
    <property type="entry name" value="ANKYRIN REPEAT DOMAIN-CONTAINING PROTEIN 16"/>
    <property type="match status" value="1"/>
</dbReference>
<dbReference type="Gene3D" id="1.25.40.20">
    <property type="entry name" value="Ankyrin repeat-containing domain"/>
    <property type="match status" value="1"/>
</dbReference>
<dbReference type="SMART" id="SM00248">
    <property type="entry name" value="ANK"/>
    <property type="match status" value="2"/>
</dbReference>
<comment type="caution">
    <text evidence="4">The sequence shown here is derived from an EMBL/GenBank/DDBJ whole genome shotgun (WGS) entry which is preliminary data.</text>
</comment>
<name>A0A1Q9ENH3_SYMMI</name>
<dbReference type="PROSITE" id="PS50297">
    <property type="entry name" value="ANK_REP_REGION"/>
    <property type="match status" value="2"/>
</dbReference>
<evidence type="ECO:0000256" key="2">
    <source>
        <dbReference type="ARBA" id="ARBA00023043"/>
    </source>
</evidence>
<dbReference type="CDD" id="cd17039">
    <property type="entry name" value="Ubl_ubiquitin_like"/>
    <property type="match status" value="1"/>
</dbReference>
<proteinExistence type="predicted"/>
<sequence>MHRVEMLSGEALSIPVNEEVHDVRGLKQRLNQQHGFPPRFRQRVFLHGQMLEDTATLDSPMDLKIVVVDFAEVSQSEVDDLSQHAADGIMAEVESKLQLPANPDSLNEYGLAALHRASQCGHAEIVRLLVEAGAHKDMRDEQNSCGHGLTALMYASMNGHVEVVRLLVEAAYWTAASERRRQAAALRAELPLEPPELRRPLEVRALLLIGALAMRFDGITAEREARAELARRVQSARPFHFSKAGGGYVYWFFVSSCAVDPPKRRGAQGEAAEDMALAFTRWVQGCYPHPPRLVNVGSCKTWTQKWDPAIDAFVSAGE</sequence>
<protein>
    <submittedName>
        <fullName evidence="4">Ankyrin repeat domain-containing protein 1</fullName>
    </submittedName>
</protein>
<keyword evidence="2 3" id="KW-0040">ANK repeat</keyword>
<dbReference type="AlphaFoldDB" id="A0A1Q9ENH3"/>
<dbReference type="Pfam" id="PF12796">
    <property type="entry name" value="Ank_2"/>
    <property type="match status" value="1"/>
</dbReference>
<evidence type="ECO:0000256" key="1">
    <source>
        <dbReference type="ARBA" id="ARBA00022737"/>
    </source>
</evidence>
<dbReference type="PROSITE" id="PS50088">
    <property type="entry name" value="ANK_REPEAT"/>
    <property type="match status" value="2"/>
</dbReference>
<accession>A0A1Q9ENH3</accession>
<dbReference type="InterPro" id="IPR036770">
    <property type="entry name" value="Ankyrin_rpt-contain_sf"/>
</dbReference>
<evidence type="ECO:0000313" key="4">
    <source>
        <dbReference type="EMBL" id="OLQ08995.1"/>
    </source>
</evidence>